<accession>A0A7R6TP45</accession>
<name>A0A7R6TP45_9RHOO</name>
<proteinExistence type="predicted"/>
<dbReference type="InterPro" id="IPR007922">
    <property type="entry name" value="DciA-like"/>
</dbReference>
<dbReference type="EMBL" id="AP022345">
    <property type="protein sequence ID" value="BBU67928.1"/>
    <property type="molecule type" value="Genomic_DNA"/>
</dbReference>
<organism evidence="1 2">
    <name type="scientific">Fluviibacter phosphoraccumulans</name>
    <dbReference type="NCBI Taxonomy" id="1751046"/>
    <lineage>
        <taxon>Bacteria</taxon>
        <taxon>Pseudomonadati</taxon>
        <taxon>Pseudomonadota</taxon>
        <taxon>Betaproteobacteria</taxon>
        <taxon>Rhodocyclales</taxon>
        <taxon>Fluviibacteraceae</taxon>
        <taxon>Fluviibacter</taxon>
    </lineage>
</organism>
<evidence type="ECO:0000313" key="1">
    <source>
        <dbReference type="EMBL" id="BBU67928.1"/>
    </source>
</evidence>
<dbReference type="OrthoDB" id="8521216at2"/>
<dbReference type="Proteomes" id="UP000463961">
    <property type="component" value="Chromosome"/>
</dbReference>
<dbReference type="Pfam" id="PF05258">
    <property type="entry name" value="DciA"/>
    <property type="match status" value="1"/>
</dbReference>
<keyword evidence="2" id="KW-1185">Reference proteome</keyword>
<sequence length="165" mass="17647">MYPTRSNARKPKFRALSDVLEYGGSARKQEAADAALGGLMQHARTLQTLQDALARTLPPAMSQSCRVANLSGDTISVLCNHPSLGARLRQMGPSLINAWRLAGFACSALEVRIRPGLPADKEVIPFRRDPLSAGAAEALSALENEINDEGLKAALARLRQSANAD</sequence>
<reference evidence="2" key="1">
    <citation type="submission" date="2020-01" db="EMBL/GenBank/DDBJ databases">
        <title>Phosphoaccumulans saitamaens gen. nov., sp. nov., a polyphosphate accumulating bacterium isolated from surface river water.</title>
        <authorList>
            <person name="Watanabe K."/>
            <person name="Suda W."/>
        </authorList>
    </citation>
    <scope>NUCLEOTIDE SEQUENCE [LARGE SCALE GENOMIC DNA]</scope>
    <source>
        <strain evidence="2">ICHIAU1</strain>
    </source>
</reference>
<protein>
    <recommendedName>
        <fullName evidence="3">DUF721 domain-containing protein</fullName>
    </recommendedName>
</protein>
<dbReference type="RefSeq" id="WP_162049113.1">
    <property type="nucleotide sequence ID" value="NZ_AP022345.1"/>
</dbReference>
<dbReference type="AlphaFoldDB" id="A0A7R6TP45"/>
<evidence type="ECO:0000313" key="2">
    <source>
        <dbReference type="Proteomes" id="UP000463961"/>
    </source>
</evidence>
<gene>
    <name evidence="1" type="ORF">ICHIAU1_02110</name>
</gene>
<evidence type="ECO:0008006" key="3">
    <source>
        <dbReference type="Google" id="ProtNLM"/>
    </source>
</evidence>